<dbReference type="GO" id="GO:0005829">
    <property type="term" value="C:cytosol"/>
    <property type="evidence" value="ECO:0007669"/>
    <property type="project" value="TreeGrafter"/>
</dbReference>
<dbReference type="EMBL" id="JANVFO010000004">
    <property type="protein sequence ID" value="KAJ3736766.1"/>
    <property type="molecule type" value="Genomic_DNA"/>
</dbReference>
<organism evidence="1 2">
    <name type="scientific">Lentinula guzmanii</name>
    <dbReference type="NCBI Taxonomy" id="2804957"/>
    <lineage>
        <taxon>Eukaryota</taxon>
        <taxon>Fungi</taxon>
        <taxon>Dikarya</taxon>
        <taxon>Basidiomycota</taxon>
        <taxon>Agaricomycotina</taxon>
        <taxon>Agaricomycetes</taxon>
        <taxon>Agaricomycetidae</taxon>
        <taxon>Agaricales</taxon>
        <taxon>Marasmiineae</taxon>
        <taxon>Omphalotaceae</taxon>
        <taxon>Lentinula</taxon>
    </lineage>
</organism>
<dbReference type="GO" id="GO:0006913">
    <property type="term" value="P:nucleocytoplasmic transport"/>
    <property type="evidence" value="ECO:0007669"/>
    <property type="project" value="TreeGrafter"/>
</dbReference>
<dbReference type="GO" id="GO:0005634">
    <property type="term" value="C:nucleus"/>
    <property type="evidence" value="ECO:0007669"/>
    <property type="project" value="TreeGrafter"/>
</dbReference>
<name>A0AA38JIX7_9AGAR</name>
<dbReference type="PANTHER" id="PTHR24113:SF15">
    <property type="entry name" value="NACHT DOMAIN-CONTAINING PROTEIN"/>
    <property type="match status" value="1"/>
</dbReference>
<evidence type="ECO:0000313" key="2">
    <source>
        <dbReference type="Proteomes" id="UP001176059"/>
    </source>
</evidence>
<reference evidence="1" key="2">
    <citation type="journal article" date="2023" name="Proc. Natl. Acad. Sci. U.S.A.">
        <title>A global phylogenomic analysis of the shiitake genus Lentinula.</title>
        <authorList>
            <person name="Sierra-Patev S."/>
            <person name="Min B."/>
            <person name="Naranjo-Ortiz M."/>
            <person name="Looney B."/>
            <person name="Konkel Z."/>
            <person name="Slot J.C."/>
            <person name="Sakamoto Y."/>
            <person name="Steenwyk J.L."/>
            <person name="Rokas A."/>
            <person name="Carro J."/>
            <person name="Camarero S."/>
            <person name="Ferreira P."/>
            <person name="Molpeceres G."/>
            <person name="Ruiz-Duenas F.J."/>
            <person name="Serrano A."/>
            <person name="Henrissat B."/>
            <person name="Drula E."/>
            <person name="Hughes K.W."/>
            <person name="Mata J.L."/>
            <person name="Ishikawa N.K."/>
            <person name="Vargas-Isla R."/>
            <person name="Ushijima S."/>
            <person name="Smith C.A."/>
            <person name="Donoghue J."/>
            <person name="Ahrendt S."/>
            <person name="Andreopoulos W."/>
            <person name="He G."/>
            <person name="LaButti K."/>
            <person name="Lipzen A."/>
            <person name="Ng V."/>
            <person name="Riley R."/>
            <person name="Sandor L."/>
            <person name="Barry K."/>
            <person name="Martinez A.T."/>
            <person name="Xiao Y."/>
            <person name="Gibbons J.G."/>
            <person name="Terashima K."/>
            <person name="Grigoriev I.V."/>
            <person name="Hibbett D."/>
        </authorList>
    </citation>
    <scope>NUCLEOTIDE SEQUENCE</scope>
    <source>
        <strain evidence="1">ET3784</strain>
    </source>
</reference>
<reference evidence="1" key="1">
    <citation type="submission" date="2022-08" db="EMBL/GenBank/DDBJ databases">
        <authorList>
            <consortium name="DOE Joint Genome Institute"/>
            <person name="Min B."/>
            <person name="Sierra-Patev S."/>
            <person name="Naranjo-Ortiz M."/>
            <person name="Looney B."/>
            <person name="Konkel Z."/>
            <person name="Slot J.C."/>
            <person name="Sakamoto Y."/>
            <person name="Steenwyk J.L."/>
            <person name="Rokas A."/>
            <person name="Carro J."/>
            <person name="Camarero S."/>
            <person name="Ferreira P."/>
            <person name="Molpeceres G."/>
            <person name="Ruiz-duenas F.J."/>
            <person name="Serrano A."/>
            <person name="Henrissat B."/>
            <person name="Drula E."/>
            <person name="Hughes K.W."/>
            <person name="Mata J.L."/>
            <person name="Ishikawa N.K."/>
            <person name="Vargas-Isla R."/>
            <person name="Ushijima S."/>
            <person name="Smith C.A."/>
            <person name="Ahrendt S."/>
            <person name="Andreopoulos W."/>
            <person name="He G."/>
            <person name="LaButti K."/>
            <person name="Lipzen A."/>
            <person name="Ng V."/>
            <person name="Riley R."/>
            <person name="Sandor L."/>
            <person name="Barry K."/>
            <person name="Martinez A.T."/>
            <person name="Xiao Y."/>
            <person name="Gibbons J.G."/>
            <person name="Terashima K."/>
            <person name="Hibbett D.S."/>
            <person name="Grigoriev I.V."/>
        </authorList>
    </citation>
    <scope>NUCLEOTIDE SEQUENCE</scope>
    <source>
        <strain evidence="1">ET3784</strain>
    </source>
</reference>
<proteinExistence type="predicted"/>
<sequence length="448" mass="49551">MFSFNSYSRSKSSPSKALSLSGRTQIECMDRGLRSVNGAKHIIGLINSRRTVTKLFLGHNILSDDGCVLLFTFLSSPLGRKCPIAEISLNANSIGDRGLAAISAYLMDNTTLTELFLQDNLFTSDPKTVTQFAHAINQSHLRLLSLTTNRSLADDFCRLFLPALRSRYLHELHLSAIGLTYSSAPYIAEYITSTDRCQLHTLKCNGNHLTFRGVRMIIRAIERANFGLAAVELYANNILSGPDSEDTDDDVTGTGTTQGYNPNAWQDVEKLLKQVLGRNTHLKKETWKEALQLLVYSRAVLLSSKESLNDSSNTLAVPISGFRFNHFPIEIKLHVLSFLSPTLCSSQRARIFTYASSTSTLPPLLPPLASTSFARSAEPAVFSMCVPDPLVTMGFTTPSVWTVNNLGDRGCAPGKCMGRRSLLCHLEQRRMLWLEQVGCLAYDQTEVV</sequence>
<dbReference type="InterPro" id="IPR032675">
    <property type="entry name" value="LRR_dom_sf"/>
</dbReference>
<dbReference type="Gene3D" id="3.80.10.10">
    <property type="entry name" value="Ribonuclease Inhibitor"/>
    <property type="match status" value="2"/>
</dbReference>
<dbReference type="GO" id="GO:0005096">
    <property type="term" value="F:GTPase activator activity"/>
    <property type="evidence" value="ECO:0007669"/>
    <property type="project" value="InterPro"/>
</dbReference>
<dbReference type="GO" id="GO:0048471">
    <property type="term" value="C:perinuclear region of cytoplasm"/>
    <property type="evidence" value="ECO:0007669"/>
    <property type="project" value="TreeGrafter"/>
</dbReference>
<dbReference type="InterPro" id="IPR027038">
    <property type="entry name" value="RanGap"/>
</dbReference>
<keyword evidence="2" id="KW-1185">Reference proteome</keyword>
<accession>A0AA38JIX7</accession>
<dbReference type="SUPFAM" id="SSF52047">
    <property type="entry name" value="RNI-like"/>
    <property type="match status" value="1"/>
</dbReference>
<dbReference type="GO" id="GO:0031267">
    <property type="term" value="F:small GTPase binding"/>
    <property type="evidence" value="ECO:0007669"/>
    <property type="project" value="TreeGrafter"/>
</dbReference>
<gene>
    <name evidence="1" type="ORF">DFJ43DRAFT_1018183</name>
</gene>
<comment type="caution">
    <text evidence="1">The sequence shown here is derived from an EMBL/GenBank/DDBJ whole genome shotgun (WGS) entry which is preliminary data.</text>
</comment>
<dbReference type="Proteomes" id="UP001176059">
    <property type="component" value="Unassembled WGS sequence"/>
</dbReference>
<evidence type="ECO:0000313" key="1">
    <source>
        <dbReference type="EMBL" id="KAJ3736766.1"/>
    </source>
</evidence>
<dbReference type="PANTHER" id="PTHR24113">
    <property type="entry name" value="RAN GTPASE-ACTIVATING PROTEIN 1"/>
    <property type="match status" value="1"/>
</dbReference>
<dbReference type="AlphaFoldDB" id="A0AA38JIX7"/>
<evidence type="ECO:0008006" key="3">
    <source>
        <dbReference type="Google" id="ProtNLM"/>
    </source>
</evidence>
<protein>
    <recommendedName>
        <fullName evidence="3">RNI-like protein</fullName>
    </recommendedName>
</protein>